<dbReference type="InterPro" id="IPR039182">
    <property type="entry name" value="Pop1"/>
</dbReference>
<name>A0A0M4ESD9_DROBS</name>
<organism evidence="7 8">
    <name type="scientific">Drosophila busckii</name>
    <name type="common">Fruit fly</name>
    <dbReference type="NCBI Taxonomy" id="30019"/>
    <lineage>
        <taxon>Eukaryota</taxon>
        <taxon>Metazoa</taxon>
        <taxon>Ecdysozoa</taxon>
        <taxon>Arthropoda</taxon>
        <taxon>Hexapoda</taxon>
        <taxon>Insecta</taxon>
        <taxon>Pterygota</taxon>
        <taxon>Neoptera</taxon>
        <taxon>Endopterygota</taxon>
        <taxon>Diptera</taxon>
        <taxon>Brachycera</taxon>
        <taxon>Muscomorpha</taxon>
        <taxon>Ephydroidea</taxon>
        <taxon>Drosophilidae</taxon>
        <taxon>Drosophila</taxon>
    </lineage>
</organism>
<comment type="subcellular location">
    <subcellularLocation>
        <location evidence="1">Nucleus</location>
    </subcellularLocation>
</comment>
<dbReference type="PANTHER" id="PTHR22731">
    <property type="entry name" value="RIBONUCLEASES P/MRP PROTEIN SUBUNIT POP1"/>
    <property type="match status" value="1"/>
</dbReference>
<keyword evidence="8" id="KW-1185">Reference proteome</keyword>
<dbReference type="InterPro" id="IPR055079">
    <property type="entry name" value="POP1_C"/>
</dbReference>
<feature type="domain" description="Pop1 N-terminal" evidence="4">
    <location>
        <begin position="33"/>
        <end position="104"/>
    </location>
</feature>
<dbReference type="InterPro" id="IPR009723">
    <property type="entry name" value="Pop1_N"/>
</dbReference>
<evidence type="ECO:0000259" key="4">
    <source>
        <dbReference type="Pfam" id="PF06978"/>
    </source>
</evidence>
<dbReference type="PANTHER" id="PTHR22731:SF3">
    <property type="entry name" value="RIBONUCLEASES P_MRP PROTEIN SUBUNIT POP1"/>
    <property type="match status" value="1"/>
</dbReference>
<dbReference type="GO" id="GO:0001682">
    <property type="term" value="P:tRNA 5'-leader removal"/>
    <property type="evidence" value="ECO:0007669"/>
    <property type="project" value="InterPro"/>
</dbReference>
<feature type="domain" description="POP1 C-terminal" evidence="6">
    <location>
        <begin position="634"/>
        <end position="826"/>
    </location>
</feature>
<evidence type="ECO:0000256" key="1">
    <source>
        <dbReference type="ARBA" id="ARBA00004123"/>
    </source>
</evidence>
<dbReference type="STRING" id="30019.A0A0M4ESD9"/>
<evidence type="ECO:0000259" key="5">
    <source>
        <dbReference type="Pfam" id="PF08170"/>
    </source>
</evidence>
<protein>
    <submittedName>
        <fullName evidence="7">L-1-G0045</fullName>
    </submittedName>
</protein>
<evidence type="ECO:0000313" key="8">
    <source>
        <dbReference type="Proteomes" id="UP000494163"/>
    </source>
</evidence>
<keyword evidence="2" id="KW-0819">tRNA processing</keyword>
<evidence type="ECO:0000256" key="3">
    <source>
        <dbReference type="ARBA" id="ARBA00023242"/>
    </source>
</evidence>
<feature type="domain" description="Pop1 N-terminal" evidence="4">
    <location>
        <begin position="110"/>
        <end position="178"/>
    </location>
</feature>
<dbReference type="Pfam" id="PF06978">
    <property type="entry name" value="POP1_N"/>
    <property type="match status" value="2"/>
</dbReference>
<dbReference type="AlphaFoldDB" id="A0A0M4ESD9"/>
<dbReference type="GO" id="GO:0005655">
    <property type="term" value="C:nucleolar ribonuclease P complex"/>
    <property type="evidence" value="ECO:0007669"/>
    <property type="project" value="InterPro"/>
</dbReference>
<dbReference type="GO" id="GO:0000172">
    <property type="term" value="C:ribonuclease MRP complex"/>
    <property type="evidence" value="ECO:0007669"/>
    <property type="project" value="InterPro"/>
</dbReference>
<sequence length="834" mass="95975">MMSTQKLEFDAALGGGVTLPSHVPTYQYAAGALQEINALIEEAKLPNSTKLIFQTLPKHMRRRAMSHHPKRLPRKYRAAHKCQMGKAGNQPVNNKRPSRKYRRRPKNLLREYVRRQRKHIWLETHIWHAKRFHMVDRWGYRLPYASCDKTYRACYRASAEHCLLQDISFYSCVQLQGNLEELREGFARLSSAECGLSIAAKTFTSGRREGSIELFAADQYPLCALQRVSFMWRPAEQDETRRTLWLWLHPAGAQAVINQLLIVFQLKSTQQQQLPLEAAEDKEQQPLRFWTHTQAFQLNKHYASEDNSLELLMLQQSFNRFRLTGPHAQRVLAASLRAYRPSTEGTPASQWLQELDLTEQLHSQASYWESAQQLHSPSELLSNMILGLNVVDPRLQRPSQRSKATKATNTDGNLATQLLVDQPQCLPQSCLWQPELRARLAKQQLSIHAYEQLRQQHAVVPGAPCAFESQMQPVPLLLIQRPGSQQAQYKRLGYGSGWDVIAPAHYGMSLWLTFIMWGARVGGLREFDSVAREAGAEHHLPDTLAGQQQASLAELERRTRYFRLPPNKRSNYRKLAVVSPFTPPWQQLVRDWRRSGEQTTAASFYVLRERRLLQCLQECLQQRQALPPQLPEHCLIQVQLRLQARGQLSANALICLPTQADCKQRWRQLKHADQAPVHSEPAQPDLNESLRKQLRLEHKAQLKRLRGRRVREKRKLQETSTKRVHIRPALTAQLVREQLDKMCQLWLPTPPAETRDSVRRQCSREVCGYVSSAGFSFVEATNCGVGYVTINGLRLLLELTDKEQPVMCLVRDADSRDYRFARLQINLSVAAQPY</sequence>
<dbReference type="OMA" id="RRTMSHN"/>
<reference evidence="7 8" key="1">
    <citation type="submission" date="2015-08" db="EMBL/GenBank/DDBJ databases">
        <title>Ancestral chromatin configuration constrains chromatin evolution on differentiating sex chromosomes in Drosophila.</title>
        <authorList>
            <person name="Zhou Q."/>
            <person name="Bachtrog D."/>
        </authorList>
    </citation>
    <scope>NUCLEOTIDE SEQUENCE [LARGE SCALE GENOMIC DNA]</scope>
    <source>
        <tissue evidence="7">Whole larvae</tissue>
    </source>
</reference>
<feature type="domain" description="POPLD" evidence="5">
    <location>
        <begin position="497"/>
        <end position="585"/>
    </location>
</feature>
<dbReference type="Proteomes" id="UP000494163">
    <property type="component" value="Chromosome X"/>
</dbReference>
<dbReference type="Pfam" id="PF22770">
    <property type="entry name" value="POP1_C"/>
    <property type="match status" value="1"/>
</dbReference>
<dbReference type="Pfam" id="PF08170">
    <property type="entry name" value="POPLD"/>
    <property type="match status" value="1"/>
</dbReference>
<gene>
    <name evidence="7" type="ORF">Dbus_chrXg70</name>
</gene>
<keyword evidence="3" id="KW-0539">Nucleus</keyword>
<dbReference type="InterPro" id="IPR012590">
    <property type="entry name" value="POPLD_dom"/>
</dbReference>
<proteinExistence type="predicted"/>
<dbReference type="EMBL" id="CP012528">
    <property type="protein sequence ID" value="ALC48214.1"/>
    <property type="molecule type" value="Genomic_DNA"/>
</dbReference>
<evidence type="ECO:0000256" key="2">
    <source>
        <dbReference type="ARBA" id="ARBA00022694"/>
    </source>
</evidence>
<dbReference type="SMR" id="A0A0M4ESD9"/>
<evidence type="ECO:0000313" key="7">
    <source>
        <dbReference type="EMBL" id="ALC48214.1"/>
    </source>
</evidence>
<evidence type="ECO:0000259" key="6">
    <source>
        <dbReference type="Pfam" id="PF22770"/>
    </source>
</evidence>
<accession>A0A0M4ESD9</accession>
<dbReference type="OrthoDB" id="442863at2759"/>